<keyword evidence="1" id="KW-0645">Protease</keyword>
<dbReference type="InterPro" id="IPR001584">
    <property type="entry name" value="Integrase_cat-core"/>
</dbReference>
<dbReference type="InterPro" id="IPR036397">
    <property type="entry name" value="RNaseH_sf"/>
</dbReference>
<keyword evidence="4" id="KW-0378">Hydrolase</keyword>
<protein>
    <recommendedName>
        <fullName evidence="7">Integrase catalytic domain-containing protein</fullName>
    </recommendedName>
</protein>
<dbReference type="Pfam" id="PF14223">
    <property type="entry name" value="Retrotran_gag_2"/>
    <property type="match status" value="1"/>
</dbReference>
<feature type="domain" description="Integrase catalytic" evidence="7">
    <location>
        <begin position="2051"/>
        <end position="2223"/>
    </location>
</feature>
<dbReference type="GO" id="GO:0015074">
    <property type="term" value="P:DNA integration"/>
    <property type="evidence" value="ECO:0007669"/>
    <property type="project" value="InterPro"/>
</dbReference>
<feature type="compositionally biased region" description="Basic residues" evidence="6">
    <location>
        <begin position="304"/>
        <end position="316"/>
    </location>
</feature>
<dbReference type="PROSITE" id="PS50994">
    <property type="entry name" value="INTEGRASE"/>
    <property type="match status" value="2"/>
</dbReference>
<dbReference type="PANTHER" id="PTHR42648">
    <property type="entry name" value="TRANSPOSASE, PUTATIVE-RELATED"/>
    <property type="match status" value="1"/>
</dbReference>
<dbReference type="SUPFAM" id="SSF56672">
    <property type="entry name" value="DNA/RNA polymerases"/>
    <property type="match status" value="2"/>
</dbReference>
<keyword evidence="9" id="KW-1185">Reference proteome</keyword>
<evidence type="ECO:0000256" key="3">
    <source>
        <dbReference type="ARBA" id="ARBA00022750"/>
    </source>
</evidence>
<feature type="coiled-coil region" evidence="5">
    <location>
        <begin position="518"/>
        <end position="566"/>
    </location>
</feature>
<evidence type="ECO:0000256" key="5">
    <source>
        <dbReference type="SAM" id="Coils"/>
    </source>
</evidence>
<evidence type="ECO:0000256" key="2">
    <source>
        <dbReference type="ARBA" id="ARBA00022723"/>
    </source>
</evidence>
<evidence type="ECO:0000313" key="8">
    <source>
        <dbReference type="EMBL" id="KAK1628012.1"/>
    </source>
</evidence>
<dbReference type="InterPro" id="IPR012337">
    <property type="entry name" value="RNaseH-like_sf"/>
</dbReference>
<dbReference type="Pfam" id="PF22936">
    <property type="entry name" value="Pol_BBD"/>
    <property type="match status" value="2"/>
</dbReference>
<dbReference type="InterPro" id="IPR043502">
    <property type="entry name" value="DNA/RNA_pol_sf"/>
</dbReference>
<sequence length="2812" mass="318098">MENYSLFMGAAAVMKMAVEMAAVSMEKPSGALPRSIHRLPRLPPLECKLRPPSTPPQLGKYSGPCSVELWEIILHGYREPQDPTRLTSTEFYNRQLNASARDKIRSGINRKLLDQVDDIVSAKELWDRIVVLQEGTDLIQSSLYETAKQEAYQFMIRDGESIFDAYARLGALKVRIKGLGAEKYNDGFEMNEAFIKSKVIAMIAVKQEDTNIGLNLQIMTKSADLNSDDLVSYVAANENMAKAGKRLKAMNRVDEASHNHEASHNLALKARADHGGEEEYEIEEDEEMTSTSDIAPTLPSLPRNKPKFIKGVKPRLKPNPINDRYKRNKGRAFVGAEYLSDEEEEDEEKEAGVAGLAFSKPGSLFTYDYSKDYSTENDVGSSFMARITQDDDSDDSSSSTTIGSCLMARETKVMEPPPSLSSVLDNEAENQDELTVLKELYNVRCTLRGEALVKFDFLMDSLKEKDESIEELEYHLNDKERRFNLLRQELKTERCISQGLKQQIETYELDKVKDLETIERAQSLTQELNASKEELEVAHASLTRDLDHLERANKLVKDELKKLGKNHDLLQESYSKALESMNDSIVDKNVASSSTTFTSEHAKLVAEHVRLQEELSLHVETNTYLESLVTKYGLNYYPNESACEQATTLEENVRLKKELAKFTTTKSKMGLDDLLSKQRSNNQKYGLGYAPKPYKKNNYKKEKPAQEKNKKVTNVGKAPKGKATSGDRTGPNNHYALFVDYYGDVYANYVGPRNGYAYRGYSIWGYSSGGPKWVFDSGCTNHMTGGRGVLDQFIEDINKKSSITFGDNSKGKVLGYGKVAISKDLCLETVMLVEHLGYNLLSIYHLADAGYNSYFTKYYVQVFRSDNLKLVLVGYVENNLYVVDLSKESPSPSTCLMAAKHDEGWLWHRRLGHVNMRNLKQLLKGEHIVGLTGISFEKDRVCSACVAGKQLKKKHPIKSIVTTSRPLELLHLDLFGPSHYDTLGGSKYGLVIVDDYSRYSWVFLLKSKDETHREFITFAKKAQRTYESEIKAIRTDNGTEFKNYTMQEFVDDEGIKHEFSAPYTPQQNGVVERKNRTIIEMARTMLSEFNSPHNFWGEAISTAVHYSNRLFLRPLHNKTPYELLTGNKPNVTYIRVFGCKCLVKNNKGKLGKFETRTIEGIFVGYAENSHAYRYYNRSTGTIEVSCDVVFLEDNGSQVEQVVPCVAGNDDDPSSAIKHMGIGHIRPMEVHSDDQGDGIEVSSSPQVEPSSTQVEPSSATQDVSSTQDDFEPLKVHEALVDPDWVIAMQEELECFTRNEVWSLVERPKDHRINVIGTKWVFKNKQDEDGIVIRNKARLVAQGFAQIEGMDFEDTFAPVARLEAIRLLLAFASFHNFKLYQMDVKSAFLNGPLKETAYVAQPPGFEDPCRPNHVYLLHKALYGLKQAPRAWYEFLRDFLLQDGFCMGTVDSTLFTKRVKGGGLFICQIYVDDIIFGGTNPNHNKAFEQLMTRKFEMSMMGELKFFLGFQVRQLAKGTFISQEKYVKDMLKKFNMTNASPMKTPMPVKGQLGSCDGEKDVDIKVYRSMIGSLLYLCASRPDIMLSVGMCARFQSAPKESHLMAVKRILRYLVLTPTLGLWYPKGSTFELIGYSDSDWAGDKVDRKSTSGACQFIGRSLVSWSSKKQNSTALSTAEAEYISAASCCTQLLWMKQTLKDYGVSLGTVPLLCDNESAIKIANNPVQHCRTKHIDIRHHFLRDHVANKDIDLTHVGTTYQLADIFTKPLDEARFFDLPQLDYTTRFSLWQVKMRAILTQSSDLDEALDGFGKKDAKTWTDDEKRKDRKAFSLIQLHLSNNILQEVLAEKSAAALWLKLESICMSKDLTSKMHVKMKLFSHKLQEGASMMNHLSIFKEIVSDLLSMEAEGSSSKAEALQVRGRTENRNNNYNNYNRDKSKTDRGRSKSKGRDGKFCNSYEFVQSGDVVRMGDNNPREIVGIGSVQIKMHDGMTHTLTDVRHIPGMARNLISLSTLDVDGGSTLSGIAAAVIPDEPGKTNLWHMRLGHMSEHGMAELHRRDLLDGCNLRILDYVHADVWGPSRKTSLGGANYMLTIIDDYSRKVWPFFLKHKSDVFDAFRKWKVMVEKQTENKVKLLRTDNGMEFCSTVFNDYCSDEGIVRHHTIPYTPQQNGVAERMNRTIISKARCMLSNAGMHRRFWAEAASTACYLINRSPCIPLDKKTPIEVWSGSPADYSHLRVFGCTAYAHVDNGKLEPRAVKCVFLGYGSGVKAYKLWNPETKKVLHSRNVVFNEAVMFYKSSSTDVTDAVDFSDNSDDEQQRISVQVEHVEEKENDVAENDNTVVQHSPPVLQQTNSSIAADRPRRNKGPRPRLIEECNLVHHALSCAEQVEHDTEPATYTEAVASVDRVKWISAMQEEMQSLDKNGTWDVVPLPKQKKVVRCKWIFKRKEGLSPNEPPRFKARLVAKGFSQIPGIDYNDVFSPVVKHSSIRAFFGIVAMHDLELEQLDVKTAFLHGELEEEIYMDQPEGFVVPGKEDLVCKLKRSLYGLKQSPRQWYKRFDSFMLAHEFKRSKYDSCVYIKFVNGSPIYLLLYVDDMLIAAKSKKEITTLKSQLSSEFEMKDLGAAKKILALQCPSADEDFEYMSRVPYSSAVGSLMYAMVCSRPDLSYAMSLVSRYMANPGKEHWKAVQWIFRYLRGTSKACLKFGKTGEALVGYVDSDFAADLDKRRSLTGLYAELCGDDSCINLFSDSQSAIYLTKDQMFHERTKHIDIKYHYVRDIVAQGKLKVCKISTHDNPADMMTKPVPVSKFELCSSLVGITV</sequence>
<evidence type="ECO:0000259" key="7">
    <source>
        <dbReference type="PROSITE" id="PS50994"/>
    </source>
</evidence>
<feature type="compositionally biased region" description="Polar residues" evidence="6">
    <location>
        <begin position="1253"/>
        <end position="1266"/>
    </location>
</feature>
<dbReference type="InterPro" id="IPR039537">
    <property type="entry name" value="Retrotran_Ty1/copia-like"/>
</dbReference>
<organism evidence="8 9">
    <name type="scientific">Lolium multiflorum</name>
    <name type="common">Italian ryegrass</name>
    <name type="synonym">Lolium perenne subsp. multiflorum</name>
    <dbReference type="NCBI Taxonomy" id="4521"/>
    <lineage>
        <taxon>Eukaryota</taxon>
        <taxon>Viridiplantae</taxon>
        <taxon>Streptophyta</taxon>
        <taxon>Embryophyta</taxon>
        <taxon>Tracheophyta</taxon>
        <taxon>Spermatophyta</taxon>
        <taxon>Magnoliopsida</taxon>
        <taxon>Liliopsida</taxon>
        <taxon>Poales</taxon>
        <taxon>Poaceae</taxon>
        <taxon>BOP clade</taxon>
        <taxon>Pooideae</taxon>
        <taxon>Poodae</taxon>
        <taxon>Poeae</taxon>
        <taxon>Poeae Chloroplast Group 2 (Poeae type)</taxon>
        <taxon>Loliodinae</taxon>
        <taxon>Loliinae</taxon>
        <taxon>Lolium</taxon>
    </lineage>
</organism>
<keyword evidence="2" id="KW-0479">Metal-binding</keyword>
<comment type="caution">
    <text evidence="8">The sequence shown here is derived from an EMBL/GenBank/DDBJ whole genome shotgun (WGS) entry which is preliminary data.</text>
</comment>
<proteinExistence type="predicted"/>
<evidence type="ECO:0000313" key="9">
    <source>
        <dbReference type="Proteomes" id="UP001231189"/>
    </source>
</evidence>
<keyword evidence="3" id="KW-0064">Aspartyl protease</keyword>
<feature type="region of interest" description="Disordered" evidence="6">
    <location>
        <begin position="1906"/>
        <end position="1944"/>
    </location>
</feature>
<keyword evidence="5" id="KW-0175">Coiled coil</keyword>
<dbReference type="InterPro" id="IPR025724">
    <property type="entry name" value="GAG-pre-integrase_dom"/>
</dbReference>
<feature type="domain" description="Integrase catalytic" evidence="7">
    <location>
        <begin position="962"/>
        <end position="1128"/>
    </location>
</feature>
<dbReference type="Pfam" id="PF07727">
    <property type="entry name" value="RVT_2"/>
    <property type="match status" value="2"/>
</dbReference>
<dbReference type="Proteomes" id="UP001231189">
    <property type="component" value="Unassembled WGS sequence"/>
</dbReference>
<dbReference type="Pfam" id="PF25597">
    <property type="entry name" value="SH3_retrovirus"/>
    <property type="match status" value="2"/>
</dbReference>
<reference evidence="8" key="1">
    <citation type="submission" date="2023-07" db="EMBL/GenBank/DDBJ databases">
        <title>A chromosome-level genome assembly of Lolium multiflorum.</title>
        <authorList>
            <person name="Chen Y."/>
            <person name="Copetti D."/>
            <person name="Kolliker R."/>
            <person name="Studer B."/>
        </authorList>
    </citation>
    <scope>NUCLEOTIDE SEQUENCE</scope>
    <source>
        <strain evidence="8">02402/16</strain>
        <tissue evidence="8">Leaf</tissue>
    </source>
</reference>
<feature type="region of interest" description="Disordered" evidence="6">
    <location>
        <begin position="682"/>
        <end position="729"/>
    </location>
</feature>
<dbReference type="GO" id="GO:0046872">
    <property type="term" value="F:metal ion binding"/>
    <property type="evidence" value="ECO:0007669"/>
    <property type="project" value="UniProtKB-KW"/>
</dbReference>
<feature type="compositionally biased region" description="Basic and acidic residues" evidence="6">
    <location>
        <begin position="1927"/>
        <end position="1944"/>
    </location>
</feature>
<dbReference type="InterPro" id="IPR013103">
    <property type="entry name" value="RVT_2"/>
</dbReference>
<feature type="region of interest" description="Disordered" evidence="6">
    <location>
        <begin position="1227"/>
        <end position="1267"/>
    </location>
</feature>
<dbReference type="Pfam" id="PF13976">
    <property type="entry name" value="gag_pre-integrs"/>
    <property type="match status" value="2"/>
</dbReference>
<dbReference type="SUPFAM" id="SSF53098">
    <property type="entry name" value="Ribonuclease H-like"/>
    <property type="match status" value="2"/>
</dbReference>
<feature type="compositionally biased region" description="Basic and acidic residues" evidence="6">
    <location>
        <begin position="699"/>
        <end position="710"/>
    </location>
</feature>
<dbReference type="EMBL" id="JAUUTY010000005">
    <property type="protein sequence ID" value="KAK1628012.1"/>
    <property type="molecule type" value="Genomic_DNA"/>
</dbReference>
<evidence type="ECO:0000256" key="1">
    <source>
        <dbReference type="ARBA" id="ARBA00022670"/>
    </source>
</evidence>
<dbReference type="CDD" id="cd09272">
    <property type="entry name" value="RNase_HI_RT_Ty1"/>
    <property type="match status" value="2"/>
</dbReference>
<dbReference type="PANTHER" id="PTHR42648:SF21">
    <property type="entry name" value="CYSTEINE-RICH RLK (RECEPTOR-LIKE PROTEIN KINASE) 8"/>
    <property type="match status" value="1"/>
</dbReference>
<feature type="region of interest" description="Disordered" evidence="6">
    <location>
        <begin position="273"/>
        <end position="324"/>
    </location>
</feature>
<dbReference type="GO" id="GO:0004190">
    <property type="term" value="F:aspartic-type endopeptidase activity"/>
    <property type="evidence" value="ECO:0007669"/>
    <property type="project" value="UniProtKB-KW"/>
</dbReference>
<evidence type="ECO:0000256" key="6">
    <source>
        <dbReference type="SAM" id="MobiDB-lite"/>
    </source>
</evidence>
<gene>
    <name evidence="8" type="ORF">QYE76_002327</name>
</gene>
<accession>A0AAD8RNQ9</accession>
<feature type="coiled-coil region" evidence="5">
    <location>
        <begin position="462"/>
        <end position="489"/>
    </location>
</feature>
<dbReference type="Pfam" id="PF00665">
    <property type="entry name" value="rve"/>
    <property type="match status" value="2"/>
</dbReference>
<feature type="compositionally biased region" description="Low complexity" evidence="6">
    <location>
        <begin position="1239"/>
        <end position="1252"/>
    </location>
</feature>
<dbReference type="Gene3D" id="3.30.420.10">
    <property type="entry name" value="Ribonuclease H-like superfamily/Ribonuclease H"/>
    <property type="match status" value="2"/>
</dbReference>
<dbReference type="InterPro" id="IPR054722">
    <property type="entry name" value="PolX-like_BBD"/>
</dbReference>
<evidence type="ECO:0000256" key="4">
    <source>
        <dbReference type="ARBA" id="ARBA00022801"/>
    </source>
</evidence>
<feature type="compositionally biased region" description="Acidic residues" evidence="6">
    <location>
        <begin position="278"/>
        <end position="288"/>
    </location>
</feature>
<dbReference type="InterPro" id="IPR057670">
    <property type="entry name" value="SH3_retrovirus"/>
</dbReference>
<dbReference type="GO" id="GO:0003676">
    <property type="term" value="F:nucleic acid binding"/>
    <property type="evidence" value="ECO:0007669"/>
    <property type="project" value="InterPro"/>
</dbReference>
<name>A0AAD8RNQ9_LOLMU</name>
<dbReference type="GO" id="GO:0006508">
    <property type="term" value="P:proteolysis"/>
    <property type="evidence" value="ECO:0007669"/>
    <property type="project" value="UniProtKB-KW"/>
</dbReference>